<sequence>RVRSQSNSLTGYPIAFAKIVYQDYEFLEEQLAISYSDEHVFCFAVDRNVSDIFLALEMKVACRLSNISMNNFLRNVLKSGHFHNHAHFDCMHLVLLGRWNYIILMQNHDIVVKTTAEISMILKKLNGANDLVIGKSFWHDRCFIRESNFGKLGLCPGNLDEKEAENCARANIQLAKGFIHMTLSRETVEYITNQINITSFMNMLNEKV</sequence>
<dbReference type="AlphaFoldDB" id="A0AAV5UYL5"/>
<dbReference type="InterPro" id="IPR003406">
    <property type="entry name" value="Glyco_trans_14"/>
</dbReference>
<keyword evidence="4" id="KW-0472">Membrane</keyword>
<keyword evidence="5" id="KW-0325">Glycoprotein</keyword>
<evidence type="ECO:0000256" key="3">
    <source>
        <dbReference type="ARBA" id="ARBA00022679"/>
    </source>
</evidence>
<reference evidence="6" key="1">
    <citation type="submission" date="2023-10" db="EMBL/GenBank/DDBJ databases">
        <title>Genome assembly of Pristionchus species.</title>
        <authorList>
            <person name="Yoshida K."/>
            <person name="Sommer R.J."/>
        </authorList>
    </citation>
    <scope>NUCLEOTIDE SEQUENCE</scope>
    <source>
        <strain evidence="6">RS5133</strain>
    </source>
</reference>
<evidence type="ECO:0000313" key="6">
    <source>
        <dbReference type="EMBL" id="GMT12214.1"/>
    </source>
</evidence>
<dbReference type="PANTHER" id="PTHR46671">
    <property type="entry name" value="PROTEIN CBG11221"/>
    <property type="match status" value="1"/>
</dbReference>
<keyword evidence="7" id="KW-1185">Reference proteome</keyword>
<keyword evidence="3" id="KW-0808">Transferase</keyword>
<organism evidence="6 7">
    <name type="scientific">Pristionchus fissidentatus</name>
    <dbReference type="NCBI Taxonomy" id="1538716"/>
    <lineage>
        <taxon>Eukaryota</taxon>
        <taxon>Metazoa</taxon>
        <taxon>Ecdysozoa</taxon>
        <taxon>Nematoda</taxon>
        <taxon>Chromadorea</taxon>
        <taxon>Rhabditida</taxon>
        <taxon>Rhabditina</taxon>
        <taxon>Diplogasteromorpha</taxon>
        <taxon>Diplogasteroidea</taxon>
        <taxon>Neodiplogasteridae</taxon>
        <taxon>Pristionchus</taxon>
    </lineage>
</organism>
<comment type="subcellular location">
    <subcellularLocation>
        <location evidence="1">Membrane</location>
        <topology evidence="1">Single-pass type II membrane protein</topology>
    </subcellularLocation>
</comment>
<proteinExistence type="predicted"/>
<dbReference type="PANTHER" id="PTHR46671:SF7">
    <property type="entry name" value="CORE-2_I-BRANCHING ENZYME"/>
    <property type="match status" value="1"/>
</dbReference>
<evidence type="ECO:0000256" key="1">
    <source>
        <dbReference type="ARBA" id="ARBA00004606"/>
    </source>
</evidence>
<evidence type="ECO:0000256" key="2">
    <source>
        <dbReference type="ARBA" id="ARBA00022676"/>
    </source>
</evidence>
<keyword evidence="2" id="KW-0328">Glycosyltransferase</keyword>
<evidence type="ECO:0000313" key="7">
    <source>
        <dbReference type="Proteomes" id="UP001432322"/>
    </source>
</evidence>
<feature type="non-terminal residue" evidence="6">
    <location>
        <position position="208"/>
    </location>
</feature>
<accession>A0AAV5UYL5</accession>
<gene>
    <name evidence="6" type="ORF">PFISCL1PPCAC_3511</name>
</gene>
<evidence type="ECO:0000256" key="4">
    <source>
        <dbReference type="ARBA" id="ARBA00023136"/>
    </source>
</evidence>
<dbReference type="GO" id="GO:0016757">
    <property type="term" value="F:glycosyltransferase activity"/>
    <property type="evidence" value="ECO:0007669"/>
    <property type="project" value="UniProtKB-KW"/>
</dbReference>
<name>A0AAV5UYL5_9BILA</name>
<feature type="non-terminal residue" evidence="6">
    <location>
        <position position="1"/>
    </location>
</feature>
<evidence type="ECO:0000256" key="5">
    <source>
        <dbReference type="ARBA" id="ARBA00023180"/>
    </source>
</evidence>
<dbReference type="Proteomes" id="UP001432322">
    <property type="component" value="Unassembled WGS sequence"/>
</dbReference>
<dbReference type="Pfam" id="PF02485">
    <property type="entry name" value="Branch"/>
    <property type="match status" value="1"/>
</dbReference>
<comment type="caution">
    <text evidence="6">The sequence shown here is derived from an EMBL/GenBank/DDBJ whole genome shotgun (WGS) entry which is preliminary data.</text>
</comment>
<dbReference type="EMBL" id="BTSY01000001">
    <property type="protein sequence ID" value="GMT12214.1"/>
    <property type="molecule type" value="Genomic_DNA"/>
</dbReference>
<protein>
    <submittedName>
        <fullName evidence="6">Uncharacterized protein</fullName>
    </submittedName>
</protein>
<dbReference type="GO" id="GO:0016020">
    <property type="term" value="C:membrane"/>
    <property type="evidence" value="ECO:0007669"/>
    <property type="project" value="UniProtKB-SubCell"/>
</dbReference>